<dbReference type="NCBIfam" id="NF009831">
    <property type="entry name" value="PRK13305.1"/>
    <property type="match status" value="1"/>
</dbReference>
<keyword evidence="11" id="KW-1185">Reference proteome</keyword>
<reference evidence="8 11" key="2">
    <citation type="journal article" date="2020" name="FEMS Microbiol. Ecol.">
        <title>Temporal dynamics of bacterial communities during seed development and maturation.</title>
        <authorList>
            <person name="Chesneau G."/>
            <person name="Torres-Cortes G."/>
            <person name="Briand M."/>
            <person name="Darrasse A."/>
            <person name="Preveaux A."/>
            <person name="Marais C."/>
            <person name="Jacques M.A."/>
            <person name="Shade A."/>
            <person name="Barret M."/>
        </authorList>
    </citation>
    <scope>NUCLEOTIDE SEQUENCE [LARGE SCALE GENOMIC DNA]</scope>
    <source>
        <strain evidence="8 11">CFBP13732</strain>
    </source>
</reference>
<evidence type="ECO:0000256" key="5">
    <source>
        <dbReference type="ARBA" id="ARBA00066421"/>
    </source>
</evidence>
<evidence type="ECO:0000256" key="6">
    <source>
        <dbReference type="ARBA" id="ARBA00080293"/>
    </source>
</evidence>
<evidence type="ECO:0000313" key="8">
    <source>
        <dbReference type="EMBL" id="MBD8108062.1"/>
    </source>
</evidence>
<dbReference type="InterPro" id="IPR011060">
    <property type="entry name" value="RibuloseP-bd_barrel"/>
</dbReference>
<sequence length="220" mass="23876">MSHSPVPRLQLALDHTRLDAALETAQRLHHQVDIVEAGTLLCLSTGIDAVRQLRQLLPGKTLVADFKVADAGATLAKLAFEAGANWMTVICSAPLATFASALEVARQHQGDIQIELFGHWTLEDARRWRELGLKQAIYHRGRDAQASGQQWSPQDLDAMKALSDLGFALSVTGGITPDELPQFRDIDVKAFIVGRALSESADGLATAADFHQAIANIWGH</sequence>
<dbReference type="EMBL" id="QGAC01000020">
    <property type="protein sequence ID" value="TKJ86155.1"/>
    <property type="molecule type" value="Genomic_DNA"/>
</dbReference>
<dbReference type="InterPro" id="IPR041710">
    <property type="entry name" value="HPS/KGPDC"/>
</dbReference>
<dbReference type="RefSeq" id="WP_062748054.1">
    <property type="nucleotide sequence ID" value="NZ_CP022725.1"/>
</dbReference>
<evidence type="ECO:0000313" key="9">
    <source>
        <dbReference type="EMBL" id="TKJ86155.1"/>
    </source>
</evidence>
<dbReference type="GO" id="GO:0033982">
    <property type="term" value="F:3-dehydro-L-gulonate-6-phosphate decarboxylase activity"/>
    <property type="evidence" value="ECO:0007669"/>
    <property type="project" value="UniProtKB-EC"/>
</dbReference>
<dbReference type="CDD" id="cd04726">
    <property type="entry name" value="KGPDC_HPS"/>
    <property type="match status" value="1"/>
</dbReference>
<comment type="similarity">
    <text evidence="4">Belongs to the HPS/KGPDC family. KGPDC subfamily.</text>
</comment>
<dbReference type="OrthoDB" id="43475at2"/>
<dbReference type="Gene3D" id="3.20.20.70">
    <property type="entry name" value="Aldolase class I"/>
    <property type="match status" value="1"/>
</dbReference>
<dbReference type="InterPro" id="IPR013785">
    <property type="entry name" value="Aldolase_TIM"/>
</dbReference>
<comment type="catalytic activity">
    <reaction evidence="3">
        <text>3-dehydro-L-gulonate 6-phosphate + H(+) = L-xylulose 5-phosphate + CO2</text>
        <dbReference type="Rhea" id="RHEA:14353"/>
        <dbReference type="ChEBI" id="CHEBI:15378"/>
        <dbReference type="ChEBI" id="CHEBI:16526"/>
        <dbReference type="ChEBI" id="CHEBI:57829"/>
        <dbReference type="ChEBI" id="CHEBI:58774"/>
        <dbReference type="EC" id="4.1.1.85"/>
    </reaction>
    <physiologicalReaction direction="left-to-right" evidence="3">
        <dbReference type="Rhea" id="RHEA:14354"/>
    </physiologicalReaction>
</comment>
<dbReference type="GO" id="GO:0004590">
    <property type="term" value="F:orotidine-5'-phosphate decarboxylase activity"/>
    <property type="evidence" value="ECO:0007669"/>
    <property type="project" value="InterPro"/>
</dbReference>
<dbReference type="SMART" id="SM00934">
    <property type="entry name" value="OMPdecase"/>
    <property type="match status" value="1"/>
</dbReference>
<dbReference type="EC" id="4.1.1.85" evidence="5"/>
<dbReference type="Pfam" id="PF00215">
    <property type="entry name" value="OMPdecase"/>
    <property type="match status" value="1"/>
</dbReference>
<dbReference type="NCBIfam" id="NF009832">
    <property type="entry name" value="PRK13306.1"/>
    <property type="match status" value="1"/>
</dbReference>
<dbReference type="FunFam" id="3.20.20.70:FF:000022">
    <property type="entry name" value="3-keto-L-gulonate-6-phosphate decarboxylase UlaD"/>
    <property type="match status" value="1"/>
</dbReference>
<dbReference type="AlphaFoldDB" id="A0A354AG07"/>
<dbReference type="STRING" id="1219360.GCA_001571305_03732"/>
<evidence type="ECO:0000256" key="4">
    <source>
        <dbReference type="ARBA" id="ARBA00061676"/>
    </source>
</evidence>
<dbReference type="InterPro" id="IPR001754">
    <property type="entry name" value="OMPdeCOase_dom"/>
</dbReference>
<dbReference type="GeneID" id="67478454"/>
<name>A0A354AG07_9GAMM</name>
<evidence type="ECO:0000256" key="2">
    <source>
        <dbReference type="ARBA" id="ARBA00023277"/>
    </source>
</evidence>
<evidence type="ECO:0000256" key="1">
    <source>
        <dbReference type="ARBA" id="ARBA00023239"/>
    </source>
</evidence>
<feature type="domain" description="Orotidine 5'-phosphate decarboxylase" evidence="7">
    <location>
        <begin position="8"/>
        <end position="210"/>
    </location>
</feature>
<dbReference type="EMBL" id="JACYNN010000014">
    <property type="protein sequence ID" value="MBD8108062.1"/>
    <property type="molecule type" value="Genomic_DNA"/>
</dbReference>
<protein>
    <recommendedName>
        <fullName evidence="6">3-dehydro-L-gulonate-6-phosphate decarboxylase</fullName>
        <ecNumber evidence="5">4.1.1.85</ecNumber>
    </recommendedName>
    <alternativeName>
        <fullName evidence="6">3-dehydro-L-gulonate-6-phosphate decarboxylase</fullName>
    </alternativeName>
</protein>
<dbReference type="PANTHER" id="PTHR35039:SF3">
    <property type="entry name" value="3-KETO-L-GULONATE-6-PHOSPHATE DECARBOXYLASE SGBH-RELATED"/>
    <property type="match status" value="1"/>
</dbReference>
<keyword evidence="1" id="KW-0456">Lyase</keyword>
<evidence type="ECO:0000313" key="11">
    <source>
        <dbReference type="Proteomes" id="UP000661012"/>
    </source>
</evidence>
<reference evidence="9 10" key="1">
    <citation type="journal article" date="2019" name="Sci. Rep.">
        <title>Differences in resource use lead to coexistence of seed-transmitted microbial populations.</title>
        <authorList>
            <person name="Torres-Cortes G."/>
            <person name="Garcia B.J."/>
            <person name="Compant S."/>
            <person name="Rezki S."/>
            <person name="Jones P."/>
            <person name="Preveaux A."/>
            <person name="Briand M."/>
            <person name="Roulet A."/>
            <person name="Bouchez O."/>
            <person name="Jacobson D."/>
            <person name="Barret M."/>
        </authorList>
    </citation>
    <scope>NUCLEOTIDE SEQUENCE [LARGE SCALE GENOMIC DNA]</scope>
    <source>
        <strain evidence="9 10">CFBP13511</strain>
    </source>
</reference>
<accession>A0A354AG07</accession>
<evidence type="ECO:0000313" key="10">
    <source>
        <dbReference type="Proteomes" id="UP000306393"/>
    </source>
</evidence>
<keyword evidence="2" id="KW-0119">Carbohydrate metabolism</keyword>
<dbReference type="Proteomes" id="UP000661012">
    <property type="component" value="Unassembled WGS sequence"/>
</dbReference>
<dbReference type="Proteomes" id="UP000306393">
    <property type="component" value="Unassembled WGS sequence"/>
</dbReference>
<dbReference type="GO" id="GO:0019854">
    <property type="term" value="P:L-ascorbic acid catabolic process"/>
    <property type="evidence" value="ECO:0007669"/>
    <property type="project" value="TreeGrafter"/>
</dbReference>
<dbReference type="GO" id="GO:0006207">
    <property type="term" value="P:'de novo' pyrimidine nucleobase biosynthetic process"/>
    <property type="evidence" value="ECO:0007669"/>
    <property type="project" value="InterPro"/>
</dbReference>
<gene>
    <name evidence="8" type="primary">ulaD</name>
    <name evidence="9" type="ORF">EpCFBP13511_18720</name>
    <name evidence="8" type="ORF">IFT93_16825</name>
</gene>
<dbReference type="KEGG" id="epe:CI789_16660"/>
<comment type="caution">
    <text evidence="9">The sequence shown here is derived from an EMBL/GenBank/DDBJ whole genome shotgun (WGS) entry which is preliminary data.</text>
</comment>
<evidence type="ECO:0000259" key="7">
    <source>
        <dbReference type="SMART" id="SM00934"/>
    </source>
</evidence>
<evidence type="ECO:0000256" key="3">
    <source>
        <dbReference type="ARBA" id="ARBA00050573"/>
    </source>
</evidence>
<dbReference type="PANTHER" id="PTHR35039">
    <property type="entry name" value="3-KETO-L-GULONATE-6-PHOSPHATE DECARBOXYLASE SGBH-RELATED"/>
    <property type="match status" value="1"/>
</dbReference>
<organism evidence="9 10">
    <name type="scientific">Erwinia persicina</name>
    <dbReference type="NCBI Taxonomy" id="55211"/>
    <lineage>
        <taxon>Bacteria</taxon>
        <taxon>Pseudomonadati</taxon>
        <taxon>Pseudomonadota</taxon>
        <taxon>Gammaproteobacteria</taxon>
        <taxon>Enterobacterales</taxon>
        <taxon>Erwiniaceae</taxon>
        <taxon>Erwinia</taxon>
    </lineage>
</organism>
<dbReference type="SUPFAM" id="SSF51366">
    <property type="entry name" value="Ribulose-phoshate binding barrel"/>
    <property type="match status" value="1"/>
</dbReference>
<proteinExistence type="inferred from homology"/>